<evidence type="ECO:0000256" key="5">
    <source>
        <dbReference type="ARBA" id="ARBA00022989"/>
    </source>
</evidence>
<evidence type="ECO:0000256" key="6">
    <source>
        <dbReference type="ARBA" id="ARBA00023136"/>
    </source>
</evidence>
<dbReference type="InterPro" id="IPR051311">
    <property type="entry name" value="DedA_domain"/>
</dbReference>
<evidence type="ECO:0000256" key="2">
    <source>
        <dbReference type="ARBA" id="ARBA00010792"/>
    </source>
</evidence>
<dbReference type="PANTHER" id="PTHR42709">
    <property type="entry name" value="ALKALINE PHOSPHATASE LIKE PROTEIN"/>
    <property type="match status" value="1"/>
</dbReference>
<dbReference type="EMBL" id="NTGA01000027">
    <property type="protein sequence ID" value="PAY22231.1"/>
    <property type="molecule type" value="Genomic_DNA"/>
</dbReference>
<comment type="similarity">
    <text evidence="2">Belongs to the DedA family.</text>
</comment>
<evidence type="ECO:0000313" key="9">
    <source>
        <dbReference type="EMBL" id="PAY22231.1"/>
    </source>
</evidence>
<name>A0A2A2WM26_9ACTN</name>
<feature type="transmembrane region" description="Helical" evidence="7">
    <location>
        <begin position="9"/>
        <end position="30"/>
    </location>
</feature>
<keyword evidence="5 7" id="KW-1133">Transmembrane helix</keyword>
<gene>
    <name evidence="9" type="ORF">CEY15_14765</name>
</gene>
<keyword evidence="4 7" id="KW-0812">Transmembrane</keyword>
<proteinExistence type="inferred from homology"/>
<dbReference type="Pfam" id="PF09335">
    <property type="entry name" value="VTT_dom"/>
    <property type="match status" value="1"/>
</dbReference>
<dbReference type="OrthoDB" id="3426404at2"/>
<dbReference type="PANTHER" id="PTHR42709:SF6">
    <property type="entry name" value="UNDECAPRENYL PHOSPHATE TRANSPORTER A"/>
    <property type="match status" value="1"/>
</dbReference>
<evidence type="ECO:0000256" key="1">
    <source>
        <dbReference type="ARBA" id="ARBA00004651"/>
    </source>
</evidence>
<evidence type="ECO:0000259" key="8">
    <source>
        <dbReference type="Pfam" id="PF09335"/>
    </source>
</evidence>
<comment type="caution">
    <text evidence="9">The sequence shown here is derived from an EMBL/GenBank/DDBJ whole genome shotgun (WGS) entry which is preliminary data.</text>
</comment>
<feature type="domain" description="VTT" evidence="8">
    <location>
        <begin position="12"/>
        <end position="114"/>
    </location>
</feature>
<dbReference type="GO" id="GO:0005886">
    <property type="term" value="C:plasma membrane"/>
    <property type="evidence" value="ECO:0007669"/>
    <property type="project" value="UniProtKB-SubCell"/>
</dbReference>
<evidence type="ECO:0000313" key="10">
    <source>
        <dbReference type="Proteomes" id="UP000218810"/>
    </source>
</evidence>
<organism evidence="9 10">
    <name type="scientific">Dietzia natronolimnaea</name>
    <dbReference type="NCBI Taxonomy" id="161920"/>
    <lineage>
        <taxon>Bacteria</taxon>
        <taxon>Bacillati</taxon>
        <taxon>Actinomycetota</taxon>
        <taxon>Actinomycetes</taxon>
        <taxon>Mycobacteriales</taxon>
        <taxon>Dietziaceae</taxon>
        <taxon>Dietzia</taxon>
    </lineage>
</organism>
<keyword evidence="10" id="KW-1185">Reference proteome</keyword>
<dbReference type="RefSeq" id="WP_095719068.1">
    <property type="nucleotide sequence ID" value="NZ_NTGA01000027.1"/>
</dbReference>
<accession>A0A2A2WM26</accession>
<feature type="transmembrane region" description="Helical" evidence="7">
    <location>
        <begin position="63"/>
        <end position="83"/>
    </location>
</feature>
<sequence length="130" mass="14202">MDRISEQPFAIALCLLFVIVMLRANATYWLGRGALSGGRLSDRAARHLEGRHMQRAQRLSARYGVIAVPLSFLTVGVQTAINFSAGFTRMPLTRYLPAVAVGCVLWALLYSTVGMVGWNAITTLWSGVTS</sequence>
<keyword evidence="3" id="KW-1003">Cell membrane</keyword>
<dbReference type="Proteomes" id="UP000218810">
    <property type="component" value="Unassembled WGS sequence"/>
</dbReference>
<protein>
    <recommendedName>
        <fullName evidence="8">VTT domain-containing protein</fullName>
    </recommendedName>
</protein>
<evidence type="ECO:0000256" key="4">
    <source>
        <dbReference type="ARBA" id="ARBA00022692"/>
    </source>
</evidence>
<evidence type="ECO:0000256" key="7">
    <source>
        <dbReference type="SAM" id="Phobius"/>
    </source>
</evidence>
<keyword evidence="6 7" id="KW-0472">Membrane</keyword>
<feature type="transmembrane region" description="Helical" evidence="7">
    <location>
        <begin position="95"/>
        <end position="121"/>
    </location>
</feature>
<evidence type="ECO:0000256" key="3">
    <source>
        <dbReference type="ARBA" id="ARBA00022475"/>
    </source>
</evidence>
<dbReference type="InterPro" id="IPR032816">
    <property type="entry name" value="VTT_dom"/>
</dbReference>
<dbReference type="AlphaFoldDB" id="A0A2A2WM26"/>
<comment type="subcellular location">
    <subcellularLocation>
        <location evidence="1">Cell membrane</location>
        <topology evidence="1">Multi-pass membrane protein</topology>
    </subcellularLocation>
</comment>
<reference evidence="10" key="1">
    <citation type="submission" date="2017-09" db="EMBL/GenBank/DDBJ databases">
        <authorList>
            <person name="Zhang Y."/>
            <person name="Huang X."/>
            <person name="Liu J."/>
            <person name="Lu L."/>
            <person name="Peng K."/>
        </authorList>
    </citation>
    <scope>NUCLEOTIDE SEQUENCE [LARGE SCALE GENOMIC DNA]</scope>
    <source>
        <strain evidence="10">S-XJ-1</strain>
    </source>
</reference>